<dbReference type="Proteomes" id="UP001274830">
    <property type="component" value="Unassembled WGS sequence"/>
</dbReference>
<protein>
    <submittedName>
        <fullName evidence="3">Uncharacterized protein</fullName>
    </submittedName>
</protein>
<keyword evidence="4" id="KW-1185">Reference proteome</keyword>
<proteinExistence type="predicted"/>
<evidence type="ECO:0000256" key="2">
    <source>
        <dbReference type="SAM" id="Phobius"/>
    </source>
</evidence>
<feature type="transmembrane region" description="Helical" evidence="2">
    <location>
        <begin position="172"/>
        <end position="194"/>
    </location>
</feature>
<organism evidence="3 4">
    <name type="scientific">Recurvomyces mirabilis</name>
    <dbReference type="NCBI Taxonomy" id="574656"/>
    <lineage>
        <taxon>Eukaryota</taxon>
        <taxon>Fungi</taxon>
        <taxon>Dikarya</taxon>
        <taxon>Ascomycota</taxon>
        <taxon>Pezizomycotina</taxon>
        <taxon>Dothideomycetes</taxon>
        <taxon>Dothideomycetidae</taxon>
        <taxon>Mycosphaerellales</taxon>
        <taxon>Teratosphaeriaceae</taxon>
        <taxon>Recurvomyces</taxon>
    </lineage>
</organism>
<dbReference type="EMBL" id="JAUTXT010000034">
    <property type="protein sequence ID" value="KAK3672273.1"/>
    <property type="molecule type" value="Genomic_DNA"/>
</dbReference>
<accession>A0AAE0WJ38</accession>
<gene>
    <name evidence="3" type="ORF">LTR78_007813</name>
</gene>
<name>A0AAE0WJ38_9PEZI</name>
<feature type="transmembrane region" description="Helical" evidence="2">
    <location>
        <begin position="99"/>
        <end position="121"/>
    </location>
</feature>
<evidence type="ECO:0000313" key="4">
    <source>
        <dbReference type="Proteomes" id="UP001274830"/>
    </source>
</evidence>
<keyword evidence="2" id="KW-1133">Transmembrane helix</keyword>
<keyword evidence="2" id="KW-0812">Transmembrane</keyword>
<feature type="transmembrane region" description="Helical" evidence="2">
    <location>
        <begin position="450"/>
        <end position="472"/>
    </location>
</feature>
<comment type="caution">
    <text evidence="3">The sequence shown here is derived from an EMBL/GenBank/DDBJ whole genome shotgun (WGS) entry which is preliminary data.</text>
</comment>
<reference evidence="3" key="1">
    <citation type="submission" date="2023-07" db="EMBL/GenBank/DDBJ databases">
        <title>Black Yeasts Isolated from many extreme environments.</title>
        <authorList>
            <person name="Coleine C."/>
            <person name="Stajich J.E."/>
            <person name="Selbmann L."/>
        </authorList>
    </citation>
    <scope>NUCLEOTIDE SEQUENCE</scope>
    <source>
        <strain evidence="3">CCFEE 5485</strain>
    </source>
</reference>
<sequence>MASQRPAQHRSGAAGAIQLAPVSSVNSSRPASQLPPTSPPLPAAPSIHSTSSHGPNAAAQNLPLLSQSAAPLPASKGERFNQGADRWLARLKQAKHDRLFVYLTVFAAVTVIINIIQAACLDYLHSLAWIVVFPAVVLGAMVLTVFLTMAMSAKELLGEWHATEVPDRVARLGVVLSILLPVFVCEFIYMPLVAIPAWHSIRWTTSLRVESPTLFPAVVVAVSQQPAFLAAYALAPSSCEVILTTGNSSFCQLSDVQHTSPVDYANDTIEYDYTIFNPLHQTAEGATYAWDAIHTTLSLGFTASYTPIDEIQTIYNQSQIYIGFYDATLPFNIDDFLAGCRNPDLYYKATQRSSDGGGGDFYPGIFELSDSTGELRDSDTESSATICSSDALALRDYTYYGGRFDPSPLPAGCSPVFGSTTTCGWFLSIHLQSSLATTQRSSRGTNTLQILIDEGSILGGILFFTWFFGIFVV</sequence>
<dbReference type="AlphaFoldDB" id="A0AAE0WJ38"/>
<evidence type="ECO:0000313" key="3">
    <source>
        <dbReference type="EMBL" id="KAK3672273.1"/>
    </source>
</evidence>
<feature type="transmembrane region" description="Helical" evidence="2">
    <location>
        <begin position="127"/>
        <end position="151"/>
    </location>
</feature>
<evidence type="ECO:0000256" key="1">
    <source>
        <dbReference type="SAM" id="MobiDB-lite"/>
    </source>
</evidence>
<feature type="region of interest" description="Disordered" evidence="1">
    <location>
        <begin position="1"/>
        <end position="58"/>
    </location>
</feature>
<keyword evidence="2" id="KW-0472">Membrane</keyword>